<comment type="cofactor">
    <cofactor evidence="5">
        <name>Fe(2+)</name>
        <dbReference type="ChEBI" id="CHEBI:29033"/>
    </cofactor>
</comment>
<evidence type="ECO:0000256" key="9">
    <source>
        <dbReference type="ARBA" id="ARBA00022723"/>
    </source>
</evidence>
<evidence type="ECO:0000256" key="12">
    <source>
        <dbReference type="ARBA" id="ARBA00023211"/>
    </source>
</evidence>
<evidence type="ECO:0000256" key="16">
    <source>
        <dbReference type="ARBA" id="ARBA00057323"/>
    </source>
</evidence>
<sequence length="346" mass="37408">MTSIRVSWLLQSNHEPVLGTWVASVQSEPGQQNLLVQPPLGRKRGLRQPRRPLLSVQKTQNEPRSRPGARLSTTRRSIQPKSRTLEQKRSVTFTEAQHEAATLSPPAESKECPSENQSLGVKSSSAASPSIVTADLHSPTAAKVETTGLETKNKEEPWSCLSPPPPPVLGTLPPAASLPRESPGETSSLLPHTDTILHISEDNGTESPLLSPAFTYTHVELGEPEVNLDESHVGLAIKPGTTVEELGPWAGQIDMALVMTVEPGFGGQKFMEDMMPKVNWLRTQFPSLDIEVDGGVGPDTIHKCAEAGANMIVSGSAVMKSDDPRSVINLLRNVCVEAIQKRSLDR</sequence>
<evidence type="ECO:0000256" key="11">
    <source>
        <dbReference type="ARBA" id="ARBA00023004"/>
    </source>
</evidence>
<reference evidence="18 19" key="1">
    <citation type="submission" date="2019-01" db="EMBL/GenBank/DDBJ databases">
        <title>Draft Genome and Complete Hox-Cluster Characterization of the Sterlet Sturgeon (Acipenser ruthenus).</title>
        <authorList>
            <person name="Wei Q."/>
        </authorList>
    </citation>
    <scope>NUCLEOTIDE SEQUENCE [LARGE SCALE GENOMIC DNA]</scope>
    <source>
        <strain evidence="18">WHYD16114868_AA</strain>
        <tissue evidence="18">Blood</tissue>
    </source>
</reference>
<evidence type="ECO:0000256" key="14">
    <source>
        <dbReference type="ARBA" id="ARBA00023277"/>
    </source>
</evidence>
<evidence type="ECO:0000313" key="18">
    <source>
        <dbReference type="EMBL" id="RXM34171.1"/>
    </source>
</evidence>
<evidence type="ECO:0000313" key="19">
    <source>
        <dbReference type="Proteomes" id="UP000289886"/>
    </source>
</evidence>
<dbReference type="Pfam" id="PF00834">
    <property type="entry name" value="Ribul_P_3_epim"/>
    <property type="match status" value="1"/>
</dbReference>
<protein>
    <recommendedName>
        <fullName evidence="8">ribulose-phosphate 3-epimerase</fullName>
        <ecNumber evidence="8">5.1.3.1</ecNumber>
    </recommendedName>
</protein>
<evidence type="ECO:0000256" key="4">
    <source>
        <dbReference type="ARBA" id="ARBA00001947"/>
    </source>
</evidence>
<keyword evidence="14" id="KW-0119">Carbohydrate metabolism</keyword>
<keyword evidence="15" id="KW-0170">Cobalt</keyword>
<dbReference type="GO" id="GO:0046872">
    <property type="term" value="F:metal ion binding"/>
    <property type="evidence" value="ECO:0007669"/>
    <property type="project" value="UniProtKB-KW"/>
</dbReference>
<name>A0A444UG90_ACIRT</name>
<dbReference type="GO" id="GO:0005975">
    <property type="term" value="P:carbohydrate metabolic process"/>
    <property type="evidence" value="ECO:0007669"/>
    <property type="project" value="InterPro"/>
</dbReference>
<evidence type="ECO:0000256" key="15">
    <source>
        <dbReference type="ARBA" id="ARBA00023285"/>
    </source>
</evidence>
<evidence type="ECO:0000256" key="10">
    <source>
        <dbReference type="ARBA" id="ARBA00022833"/>
    </source>
</evidence>
<feature type="compositionally biased region" description="Basic residues" evidence="17">
    <location>
        <begin position="41"/>
        <end position="50"/>
    </location>
</feature>
<keyword evidence="12" id="KW-0464">Manganese</keyword>
<comment type="similarity">
    <text evidence="6">Belongs to the ribulose-phosphate 3-epimerase family.</text>
</comment>
<comment type="cofactor">
    <cofactor evidence="3">
        <name>Co(2+)</name>
        <dbReference type="ChEBI" id="CHEBI:48828"/>
    </cofactor>
</comment>
<evidence type="ECO:0000256" key="1">
    <source>
        <dbReference type="ARBA" id="ARBA00001782"/>
    </source>
</evidence>
<dbReference type="InterPro" id="IPR000056">
    <property type="entry name" value="Ribul_P_3_epim-like"/>
</dbReference>
<dbReference type="InterPro" id="IPR013785">
    <property type="entry name" value="Aldolase_TIM"/>
</dbReference>
<keyword evidence="19" id="KW-1185">Reference proteome</keyword>
<dbReference type="PROSITE" id="PS01086">
    <property type="entry name" value="RIBUL_P_3_EPIMER_2"/>
    <property type="match status" value="1"/>
</dbReference>
<evidence type="ECO:0000256" key="3">
    <source>
        <dbReference type="ARBA" id="ARBA00001941"/>
    </source>
</evidence>
<feature type="compositionally biased region" description="Polar residues" evidence="17">
    <location>
        <begin position="114"/>
        <end position="131"/>
    </location>
</feature>
<gene>
    <name evidence="18" type="ORF">EOD39_1146</name>
</gene>
<keyword evidence="9" id="KW-0479">Metal-binding</keyword>
<feature type="compositionally biased region" description="Polar residues" evidence="17">
    <location>
        <begin position="71"/>
        <end position="82"/>
    </location>
</feature>
<proteinExistence type="inferred from homology"/>
<dbReference type="GO" id="GO:0006098">
    <property type="term" value="P:pentose-phosphate shunt"/>
    <property type="evidence" value="ECO:0007669"/>
    <property type="project" value="UniProtKB-ARBA"/>
</dbReference>
<comment type="caution">
    <text evidence="18">The sequence shown here is derived from an EMBL/GenBank/DDBJ whole genome shotgun (WGS) entry which is preliminary data.</text>
</comment>
<dbReference type="Gene3D" id="3.20.20.70">
    <property type="entry name" value="Aldolase class I"/>
    <property type="match status" value="1"/>
</dbReference>
<accession>A0A444UG90</accession>
<dbReference type="PANTHER" id="PTHR11749">
    <property type="entry name" value="RIBULOSE-5-PHOSPHATE-3-EPIMERASE"/>
    <property type="match status" value="1"/>
</dbReference>
<evidence type="ECO:0000256" key="5">
    <source>
        <dbReference type="ARBA" id="ARBA00001954"/>
    </source>
</evidence>
<organism evidence="18 19">
    <name type="scientific">Acipenser ruthenus</name>
    <name type="common">Sterlet sturgeon</name>
    <dbReference type="NCBI Taxonomy" id="7906"/>
    <lineage>
        <taxon>Eukaryota</taxon>
        <taxon>Metazoa</taxon>
        <taxon>Chordata</taxon>
        <taxon>Craniata</taxon>
        <taxon>Vertebrata</taxon>
        <taxon>Euteleostomi</taxon>
        <taxon>Actinopterygii</taxon>
        <taxon>Chondrostei</taxon>
        <taxon>Acipenseriformes</taxon>
        <taxon>Acipenseridae</taxon>
        <taxon>Acipenser</taxon>
    </lineage>
</organism>
<feature type="region of interest" description="Disordered" evidence="17">
    <location>
        <begin position="32"/>
        <end position="142"/>
    </location>
</feature>
<dbReference type="EC" id="5.1.3.1" evidence="8"/>
<dbReference type="Proteomes" id="UP000289886">
    <property type="component" value="Unassembled WGS sequence"/>
</dbReference>
<evidence type="ECO:0000256" key="7">
    <source>
        <dbReference type="ARBA" id="ARBA00011738"/>
    </source>
</evidence>
<evidence type="ECO:0000256" key="8">
    <source>
        <dbReference type="ARBA" id="ARBA00013188"/>
    </source>
</evidence>
<keyword evidence="13" id="KW-0413">Isomerase</keyword>
<dbReference type="SUPFAM" id="SSF51366">
    <property type="entry name" value="Ribulose-phoshate binding barrel"/>
    <property type="match status" value="1"/>
</dbReference>
<evidence type="ECO:0000256" key="6">
    <source>
        <dbReference type="ARBA" id="ARBA00009541"/>
    </source>
</evidence>
<dbReference type="GO" id="GO:0004750">
    <property type="term" value="F:D-ribulose-phosphate 3-epimerase activity"/>
    <property type="evidence" value="ECO:0007669"/>
    <property type="project" value="UniProtKB-EC"/>
</dbReference>
<dbReference type="InterPro" id="IPR011060">
    <property type="entry name" value="RibuloseP-bd_barrel"/>
</dbReference>
<evidence type="ECO:0000256" key="17">
    <source>
        <dbReference type="SAM" id="MobiDB-lite"/>
    </source>
</evidence>
<comment type="subunit">
    <text evidence="7">Homodimer.</text>
</comment>
<comment type="function">
    <text evidence="16">Catalyzes the reversible epimerization of D-ribulose 5-phosphate to D-xylulose 5-phosphate.</text>
</comment>
<dbReference type="AlphaFoldDB" id="A0A444UG90"/>
<keyword evidence="11" id="KW-0408">Iron</keyword>
<comment type="cofactor">
    <cofactor evidence="4">
        <name>Zn(2+)</name>
        <dbReference type="ChEBI" id="CHEBI:29105"/>
    </cofactor>
</comment>
<comment type="cofactor">
    <cofactor evidence="2">
        <name>Mn(2+)</name>
        <dbReference type="ChEBI" id="CHEBI:29035"/>
    </cofactor>
</comment>
<keyword evidence="10" id="KW-0862">Zinc</keyword>
<dbReference type="EMBL" id="SCEB01214629">
    <property type="protein sequence ID" value="RXM34171.1"/>
    <property type="molecule type" value="Genomic_DNA"/>
</dbReference>
<evidence type="ECO:0000256" key="13">
    <source>
        <dbReference type="ARBA" id="ARBA00023235"/>
    </source>
</evidence>
<evidence type="ECO:0000256" key="2">
    <source>
        <dbReference type="ARBA" id="ARBA00001936"/>
    </source>
</evidence>
<dbReference type="FunFam" id="3.20.20.70:FF:000191">
    <property type="entry name" value="ribulose-phosphate 3-epimerase isoform X2"/>
    <property type="match status" value="1"/>
</dbReference>
<comment type="catalytic activity">
    <reaction evidence="1">
        <text>D-ribulose 5-phosphate = D-xylulose 5-phosphate</text>
        <dbReference type="Rhea" id="RHEA:13677"/>
        <dbReference type="ChEBI" id="CHEBI:57737"/>
        <dbReference type="ChEBI" id="CHEBI:58121"/>
        <dbReference type="EC" id="5.1.3.1"/>
    </reaction>
</comment>